<evidence type="ECO:0000313" key="3">
    <source>
        <dbReference type="WBParaSite" id="ASIM_0001732601-mRNA-1"/>
    </source>
</evidence>
<dbReference type="AlphaFoldDB" id="A0A0M3K8N5"/>
<keyword evidence="2" id="KW-1185">Reference proteome</keyword>
<evidence type="ECO:0000313" key="2">
    <source>
        <dbReference type="Proteomes" id="UP000267096"/>
    </source>
</evidence>
<dbReference type="WBParaSite" id="ASIM_0001732601-mRNA-1">
    <property type="protein sequence ID" value="ASIM_0001732601-mRNA-1"/>
    <property type="gene ID" value="ASIM_0001732601"/>
</dbReference>
<gene>
    <name evidence="1" type="ORF">ASIM_LOCUS16733</name>
</gene>
<organism evidence="3">
    <name type="scientific">Anisakis simplex</name>
    <name type="common">Herring worm</name>
    <dbReference type="NCBI Taxonomy" id="6269"/>
    <lineage>
        <taxon>Eukaryota</taxon>
        <taxon>Metazoa</taxon>
        <taxon>Ecdysozoa</taxon>
        <taxon>Nematoda</taxon>
        <taxon>Chromadorea</taxon>
        <taxon>Rhabditida</taxon>
        <taxon>Spirurina</taxon>
        <taxon>Ascaridomorpha</taxon>
        <taxon>Ascaridoidea</taxon>
        <taxon>Anisakidae</taxon>
        <taxon>Anisakis</taxon>
        <taxon>Anisakis simplex complex</taxon>
    </lineage>
</organism>
<proteinExistence type="predicted"/>
<name>A0A0M3K8N5_ANISI</name>
<protein>
    <submittedName>
        <fullName evidence="1 3">Uncharacterized protein</fullName>
    </submittedName>
</protein>
<dbReference type="Proteomes" id="UP000267096">
    <property type="component" value="Unassembled WGS sequence"/>
</dbReference>
<reference evidence="1 2" key="2">
    <citation type="submission" date="2018-11" db="EMBL/GenBank/DDBJ databases">
        <authorList>
            <consortium name="Pathogen Informatics"/>
        </authorList>
    </citation>
    <scope>NUCLEOTIDE SEQUENCE [LARGE SCALE GENOMIC DNA]</scope>
</reference>
<sequence>MISPAPYILNGVDGSIISVAQQLHIATLDHRNYHHHHHHFLQHINQYNDHNLNHNPIQNLHSPDQLRYARCYDNQSVSPLYSPTKSHNTIMHDDDIPSAFVRTPILRLPSAADTFHHATDMVKKCDQKFTTKQPDEIAPRKSFALENLIESGASTPSNEPNMLLVSEILLLDHNRSSSSFHNLIVFASLSFKLLS</sequence>
<evidence type="ECO:0000313" key="1">
    <source>
        <dbReference type="EMBL" id="VDK58573.1"/>
    </source>
</evidence>
<accession>A0A0M3K8N5</accession>
<reference evidence="3" key="1">
    <citation type="submission" date="2017-02" db="UniProtKB">
        <authorList>
            <consortium name="WormBaseParasite"/>
        </authorList>
    </citation>
    <scope>IDENTIFICATION</scope>
</reference>
<dbReference type="EMBL" id="UYRR01033362">
    <property type="protein sequence ID" value="VDK58573.1"/>
    <property type="molecule type" value="Genomic_DNA"/>
</dbReference>